<feature type="region of interest" description="Disordered" evidence="1">
    <location>
        <begin position="195"/>
        <end position="236"/>
    </location>
</feature>
<name>A0A1I8B597_MELHA</name>
<feature type="compositionally biased region" description="Polar residues" evidence="1">
    <location>
        <begin position="412"/>
        <end position="440"/>
    </location>
</feature>
<dbReference type="Proteomes" id="UP000095281">
    <property type="component" value="Unplaced"/>
</dbReference>
<evidence type="ECO:0000256" key="1">
    <source>
        <dbReference type="SAM" id="MobiDB-lite"/>
    </source>
</evidence>
<sequence>MSNPNFDKLDRIAKNSKDWTLQNDLELKNILQEYSNNLIKTTEGLNEATQKLNENINKIDVRLGNVYNRLNYTKMTRLVEEKVDDISLVSLVQRNQRNVTEKKAQTKEEFEQQTIRTISSSIIKAFQKISETNIPISEGFLTSDPLDPCSSSQKQNSDFNKEIENPFVKMCKFPPIIGSKESFNYLRRGADLNENTSNVSNFEKSSRQISSLKDEDIQSTSSGRSIPPQDPIAGLNQTKTLLDQMVIKMAEKAREFGIEQGNSEHSSLSQGLSLENAGKTSATSPSLSSTSYETSISSRPNGKIQKSENIHSIEEKTSEKSSIHSSKQFNSIKSPITKEREEELFSSTESDDYDDNTSIFSSNTKKSMNSGIYNEQQKVINIPKVNERNVLIQQSLKTTENQVISQPEPKPLNNQLNSFKQNQPSKDQFTSSKNQVSIQNNKEDSKNDEFSSVSVKGLIAQIGNKIPIGRPDEKNKKEINQKEEEEKAQISTEQLEILKGRVKGPAARRAPSNLNVKLQKNNLDENETNSKLNEGINKELSKKNILKELEGSKNTEKGHEPLKKLESLKEVPKITKEVENSKETLKPLKQKEEPKIILKNTQTLKSIAISKNQNNQKIKKGLSIFSSSSDDDFDLNINNKKSLKEEQPKQSLFKQKVENIEEKKQQNVEKQKLKKDITKQRKGLFDDSDSDF</sequence>
<reference evidence="3" key="1">
    <citation type="submission" date="2016-11" db="UniProtKB">
        <authorList>
            <consortium name="WormBaseParasite"/>
        </authorList>
    </citation>
    <scope>IDENTIFICATION</scope>
</reference>
<accession>A0A1I8B597</accession>
<evidence type="ECO:0000313" key="3">
    <source>
        <dbReference type="WBParaSite" id="MhA1_Contig1447.frz3.gene6"/>
    </source>
</evidence>
<feature type="compositionally biased region" description="Low complexity" evidence="1">
    <location>
        <begin position="280"/>
        <end position="298"/>
    </location>
</feature>
<feature type="region of interest" description="Disordered" evidence="1">
    <location>
        <begin position="666"/>
        <end position="692"/>
    </location>
</feature>
<organism evidence="2 3">
    <name type="scientific">Meloidogyne hapla</name>
    <name type="common">Root-knot nematode worm</name>
    <dbReference type="NCBI Taxonomy" id="6305"/>
    <lineage>
        <taxon>Eukaryota</taxon>
        <taxon>Metazoa</taxon>
        <taxon>Ecdysozoa</taxon>
        <taxon>Nematoda</taxon>
        <taxon>Chromadorea</taxon>
        <taxon>Rhabditida</taxon>
        <taxon>Tylenchina</taxon>
        <taxon>Tylenchomorpha</taxon>
        <taxon>Tylenchoidea</taxon>
        <taxon>Meloidogynidae</taxon>
        <taxon>Meloidogyninae</taxon>
        <taxon>Meloidogyne</taxon>
    </lineage>
</organism>
<feature type="region of interest" description="Disordered" evidence="1">
    <location>
        <begin position="398"/>
        <end position="450"/>
    </location>
</feature>
<feature type="compositionally biased region" description="Basic and acidic residues" evidence="1">
    <location>
        <begin position="666"/>
        <end position="685"/>
    </location>
</feature>
<protein>
    <submittedName>
        <fullName evidence="3">WASH_WAHD domain-containing protein</fullName>
    </submittedName>
</protein>
<feature type="compositionally biased region" description="Polar residues" evidence="1">
    <location>
        <begin position="195"/>
        <end position="211"/>
    </location>
</feature>
<feature type="compositionally biased region" description="Basic and acidic residues" evidence="1">
    <location>
        <begin position="305"/>
        <end position="322"/>
    </location>
</feature>
<dbReference type="WBParaSite" id="MhA1_Contig1447.frz3.gene6">
    <property type="protein sequence ID" value="MhA1_Contig1447.frz3.gene6"/>
    <property type="gene ID" value="MhA1_Contig1447.frz3.gene6"/>
</dbReference>
<feature type="region of interest" description="Disordered" evidence="1">
    <location>
        <begin position="259"/>
        <end position="357"/>
    </location>
</feature>
<feature type="compositionally biased region" description="Polar residues" evidence="1">
    <location>
        <begin position="260"/>
        <end position="273"/>
    </location>
</feature>
<keyword evidence="2" id="KW-1185">Reference proteome</keyword>
<evidence type="ECO:0000313" key="2">
    <source>
        <dbReference type="Proteomes" id="UP000095281"/>
    </source>
</evidence>
<proteinExistence type="predicted"/>
<dbReference type="AlphaFoldDB" id="A0A1I8B597"/>